<organism evidence="1 2">
    <name type="scientific">Telluria aromaticivorans</name>
    <dbReference type="NCBI Taxonomy" id="2725995"/>
    <lineage>
        <taxon>Bacteria</taxon>
        <taxon>Pseudomonadati</taxon>
        <taxon>Pseudomonadota</taxon>
        <taxon>Betaproteobacteria</taxon>
        <taxon>Burkholderiales</taxon>
        <taxon>Oxalobacteraceae</taxon>
        <taxon>Telluria group</taxon>
        <taxon>Telluria</taxon>
    </lineage>
</organism>
<comment type="caution">
    <text evidence="1">The sequence shown here is derived from an EMBL/GenBank/DDBJ whole genome shotgun (WGS) entry which is preliminary data.</text>
</comment>
<name>A0A7Y2K398_9BURK</name>
<evidence type="ECO:0008006" key="3">
    <source>
        <dbReference type="Google" id="ProtNLM"/>
    </source>
</evidence>
<keyword evidence="2" id="KW-1185">Reference proteome</keyword>
<evidence type="ECO:0000313" key="2">
    <source>
        <dbReference type="Proteomes" id="UP000533905"/>
    </source>
</evidence>
<dbReference type="RefSeq" id="WP_171086483.1">
    <property type="nucleotide sequence ID" value="NZ_JABAIV010000006.1"/>
</dbReference>
<evidence type="ECO:0000313" key="1">
    <source>
        <dbReference type="EMBL" id="NNG24634.1"/>
    </source>
</evidence>
<sequence>MFSLDEFAQLQFLEGRWKGSSPDGKEFFEEYDRPAAAVFQSRRFPNRDFSEHTDGATISLEDGEVVSRWGKYTWKASAIGADSASFEPVSAPSQFSWRRVDAATLEAQQRWTVDGKEQEYTMRLTRLDPG</sequence>
<protein>
    <recommendedName>
        <fullName evidence="3">DUF1579 domain-containing protein</fullName>
    </recommendedName>
</protein>
<dbReference type="EMBL" id="JABAIV010000006">
    <property type="protein sequence ID" value="NNG24634.1"/>
    <property type="molecule type" value="Genomic_DNA"/>
</dbReference>
<proteinExistence type="predicted"/>
<reference evidence="1 2" key="1">
    <citation type="submission" date="2020-04" db="EMBL/GenBank/DDBJ databases">
        <title>Massilia sp. nov., a cold adapted bacteria isolated from Arctic soil.</title>
        <authorList>
            <person name="Son J."/>
            <person name="Ka J.-O."/>
        </authorList>
    </citation>
    <scope>NUCLEOTIDE SEQUENCE [LARGE SCALE GENOMIC DNA]</scope>
    <source>
        <strain evidence="1 2">ML15P13</strain>
    </source>
</reference>
<gene>
    <name evidence="1" type="ORF">HGB41_16700</name>
</gene>
<accession>A0A7Y2K398</accession>
<dbReference type="Proteomes" id="UP000533905">
    <property type="component" value="Unassembled WGS sequence"/>
</dbReference>
<dbReference type="AlphaFoldDB" id="A0A7Y2K398"/>